<evidence type="ECO:0000313" key="1">
    <source>
        <dbReference type="EMBL" id="TCL44441.1"/>
    </source>
</evidence>
<comment type="caution">
    <text evidence="1">The sequence shown here is derived from an EMBL/GenBank/DDBJ whole genome shotgun (WGS) entry which is preliminary data.</text>
</comment>
<proteinExistence type="predicted"/>
<dbReference type="AlphaFoldDB" id="A0A9X8Y8W4"/>
<accession>A0A9X8Y8W4</accession>
<dbReference type="EMBL" id="SLUK01000002">
    <property type="protein sequence ID" value="TCL44441.1"/>
    <property type="molecule type" value="Genomic_DNA"/>
</dbReference>
<keyword evidence="2" id="KW-1185">Reference proteome</keyword>
<gene>
    <name evidence="1" type="ORF">EDD78_10256</name>
</gene>
<reference evidence="1 2" key="1">
    <citation type="submission" date="2019-03" db="EMBL/GenBank/DDBJ databases">
        <title>Genomic Encyclopedia of Type Strains, Phase IV (KMG-IV): sequencing the most valuable type-strain genomes for metagenomic binning, comparative biology and taxonomic classification.</title>
        <authorList>
            <person name="Goeker M."/>
        </authorList>
    </citation>
    <scope>NUCLEOTIDE SEQUENCE [LARGE SCALE GENOMIC DNA]</scope>
    <source>
        <strain evidence="1 2">DSM 100433</strain>
    </source>
</reference>
<name>A0A9X8Y8W4_9FIRM</name>
<dbReference type="RefSeq" id="WP_159448996.1">
    <property type="nucleotide sequence ID" value="NZ_JADNAH010000090.1"/>
</dbReference>
<organism evidence="1 2">
    <name type="scientific">Harryflintia acetispora</name>
    <dbReference type="NCBI Taxonomy" id="1849041"/>
    <lineage>
        <taxon>Bacteria</taxon>
        <taxon>Bacillati</taxon>
        <taxon>Bacillota</taxon>
        <taxon>Clostridia</taxon>
        <taxon>Eubacteriales</taxon>
        <taxon>Oscillospiraceae</taxon>
        <taxon>Harryflintia</taxon>
    </lineage>
</organism>
<protein>
    <submittedName>
        <fullName evidence="1">Uncharacterized protein</fullName>
    </submittedName>
</protein>
<dbReference type="Proteomes" id="UP000294682">
    <property type="component" value="Unassembled WGS sequence"/>
</dbReference>
<evidence type="ECO:0000313" key="2">
    <source>
        <dbReference type="Proteomes" id="UP000294682"/>
    </source>
</evidence>
<sequence>MPKEYDDQRMHAYFASLPAAVQQEIRRSGVHISTLGELQLYGEHLRTLRECEKED</sequence>